<dbReference type="Pfam" id="PF09479">
    <property type="entry name" value="Flg_new"/>
    <property type="match status" value="1"/>
</dbReference>
<dbReference type="AlphaFoldDB" id="A0A4R3ZN63"/>
<dbReference type="GO" id="GO:0030313">
    <property type="term" value="C:cell envelope"/>
    <property type="evidence" value="ECO:0007669"/>
    <property type="project" value="UniProtKB-SubCell"/>
</dbReference>
<proteinExistence type="predicted"/>
<dbReference type="Proteomes" id="UP000295805">
    <property type="component" value="Unassembled WGS sequence"/>
</dbReference>
<sequence length="147" mass="15192">MITGADASAPLLGTAPGLTVEFHARHLTLSPEPGFSTPEWLGYTALPAYTLPFDSGGDPAFASQTVWPGETLRLPAASERTGYTFTGWYTSPGGGEPPPDPETPLTADLTVHAGWRPTSVRATPVTPASGSLSGGSLEMLIAVARQG</sequence>
<name>A0A4R3ZN63_9ACTN</name>
<dbReference type="GeneID" id="89531557"/>
<evidence type="ECO:0000256" key="2">
    <source>
        <dbReference type="SAM" id="MobiDB-lite"/>
    </source>
</evidence>
<dbReference type="InterPro" id="IPR013378">
    <property type="entry name" value="InlB-like_B-rpt"/>
</dbReference>
<evidence type="ECO:0000256" key="1">
    <source>
        <dbReference type="ARBA" id="ARBA00004196"/>
    </source>
</evidence>
<dbReference type="EMBL" id="SMCX01000058">
    <property type="protein sequence ID" value="TCW18447.1"/>
    <property type="molecule type" value="Genomic_DNA"/>
</dbReference>
<reference evidence="3 4" key="1">
    <citation type="submission" date="2019-03" db="EMBL/GenBank/DDBJ databases">
        <title>Root nodule microbial communities of legume samples collected from USA, Mexico and Botswana.</title>
        <authorList>
            <person name="Hirsch A."/>
        </authorList>
    </citation>
    <scope>NUCLEOTIDE SEQUENCE [LARGE SCALE GENOMIC DNA]</scope>
    <source>
        <strain evidence="3 4">55</strain>
    </source>
</reference>
<dbReference type="InterPro" id="IPR042229">
    <property type="entry name" value="Listeria/Bacterioides_rpt_sf"/>
</dbReference>
<organism evidence="3 4">
    <name type="scientific">Dietzia cinnamea</name>
    <dbReference type="NCBI Taxonomy" id="321318"/>
    <lineage>
        <taxon>Bacteria</taxon>
        <taxon>Bacillati</taxon>
        <taxon>Actinomycetota</taxon>
        <taxon>Actinomycetes</taxon>
        <taxon>Mycobacteriales</taxon>
        <taxon>Dietziaceae</taxon>
        <taxon>Dietzia</taxon>
    </lineage>
</organism>
<feature type="region of interest" description="Disordered" evidence="2">
    <location>
        <begin position="85"/>
        <end position="107"/>
    </location>
</feature>
<protein>
    <submittedName>
        <fullName evidence="3">Putative repeat protein (TIGR02543 family)</fullName>
    </submittedName>
</protein>
<dbReference type="RefSeq" id="WP_165928560.1">
    <property type="nucleotide sequence ID" value="NZ_CP143053.1"/>
</dbReference>
<dbReference type="NCBIfam" id="TIGR02543">
    <property type="entry name" value="List_Bact_rpt"/>
    <property type="match status" value="1"/>
</dbReference>
<dbReference type="Gene3D" id="2.60.40.4270">
    <property type="entry name" value="Listeria-Bacteroides repeat domain"/>
    <property type="match status" value="1"/>
</dbReference>
<evidence type="ECO:0000313" key="4">
    <source>
        <dbReference type="Proteomes" id="UP000295805"/>
    </source>
</evidence>
<comment type="caution">
    <text evidence="3">The sequence shown here is derived from an EMBL/GenBank/DDBJ whole genome shotgun (WGS) entry which is preliminary data.</text>
</comment>
<gene>
    <name evidence="3" type="ORF">EDD19_1583</name>
</gene>
<evidence type="ECO:0000313" key="3">
    <source>
        <dbReference type="EMBL" id="TCW18447.1"/>
    </source>
</evidence>
<comment type="subcellular location">
    <subcellularLocation>
        <location evidence="1">Cell envelope</location>
    </subcellularLocation>
</comment>
<accession>A0A4R3ZN63</accession>